<dbReference type="AlphaFoldDB" id="A0A179B4H8"/>
<keyword evidence="2" id="KW-1185">Reference proteome</keyword>
<evidence type="ECO:0000313" key="2">
    <source>
        <dbReference type="Proteomes" id="UP000078368"/>
    </source>
</evidence>
<proteinExistence type="predicted"/>
<organism evidence="1 2">
    <name type="scientific">Peptidiphaga gingivicola</name>
    <dbReference type="NCBI Taxonomy" id="2741497"/>
    <lineage>
        <taxon>Bacteria</taxon>
        <taxon>Bacillati</taxon>
        <taxon>Actinomycetota</taxon>
        <taxon>Actinomycetes</taxon>
        <taxon>Actinomycetales</taxon>
        <taxon>Actinomycetaceae</taxon>
        <taxon>Peptidiphaga</taxon>
    </lineage>
</organism>
<gene>
    <name evidence="1" type="ORF">A4H34_04090</name>
</gene>
<sequence length="97" mass="10440">MYEDGVGTPPDTLGYVVTLFGEDGANGVLSAGHLNGKKVFPVEDDNFVVIEHGYLTIVEAYTRIPGITRPFSWYAEVKDTDNTIATCGTKTTAVPVD</sequence>
<comment type="caution">
    <text evidence="1">The sequence shown here is derived from an EMBL/GenBank/DDBJ whole genome shotgun (WGS) entry which is preliminary data.</text>
</comment>
<evidence type="ECO:0000313" key="1">
    <source>
        <dbReference type="EMBL" id="OAP86340.1"/>
    </source>
</evidence>
<protein>
    <submittedName>
        <fullName evidence="1">Uncharacterized protein</fullName>
    </submittedName>
</protein>
<dbReference type="EMBL" id="LVZK01000001">
    <property type="protein sequence ID" value="OAP86340.1"/>
    <property type="molecule type" value="Genomic_DNA"/>
</dbReference>
<accession>A0A179B4H8</accession>
<name>A0A179B4H8_9ACTO</name>
<dbReference type="Proteomes" id="UP000078368">
    <property type="component" value="Unassembled WGS sequence"/>
</dbReference>
<reference evidence="1 2" key="1">
    <citation type="submission" date="2016-04" db="EMBL/GenBank/DDBJ databases">
        <title>Peptidophaga gingivicola gen. nov., sp. nov., isolated from human subgingival plaque.</title>
        <authorList>
            <person name="Beall C.J."/>
            <person name="Mokrzan E.M."/>
            <person name="Griffen A.L."/>
            <person name="Leys E.J."/>
        </authorList>
    </citation>
    <scope>NUCLEOTIDE SEQUENCE [LARGE SCALE GENOMIC DNA]</scope>
    <source>
        <strain evidence="1 2">BA112</strain>
    </source>
</reference>